<feature type="transmembrane region" description="Helical" evidence="7">
    <location>
        <begin position="172"/>
        <end position="191"/>
    </location>
</feature>
<evidence type="ECO:0000256" key="4">
    <source>
        <dbReference type="ARBA" id="ARBA00022692"/>
    </source>
</evidence>
<dbReference type="PANTHER" id="PTHR43227">
    <property type="entry name" value="BLL4140 PROTEIN"/>
    <property type="match status" value="1"/>
</dbReference>
<keyword evidence="10" id="KW-1185">Reference proteome</keyword>
<dbReference type="InterPro" id="IPR050809">
    <property type="entry name" value="UgpAE/MalFG_permease"/>
</dbReference>
<evidence type="ECO:0000259" key="8">
    <source>
        <dbReference type="PROSITE" id="PS50928"/>
    </source>
</evidence>
<feature type="transmembrane region" description="Helical" evidence="7">
    <location>
        <begin position="75"/>
        <end position="96"/>
    </location>
</feature>
<organism evidence="9 10">
    <name type="scientific">Cohnella zeiphila</name>
    <dbReference type="NCBI Taxonomy" id="2761120"/>
    <lineage>
        <taxon>Bacteria</taxon>
        <taxon>Bacillati</taxon>
        <taxon>Bacillota</taxon>
        <taxon>Bacilli</taxon>
        <taxon>Bacillales</taxon>
        <taxon>Paenibacillaceae</taxon>
        <taxon>Cohnella</taxon>
    </lineage>
</organism>
<evidence type="ECO:0000256" key="1">
    <source>
        <dbReference type="ARBA" id="ARBA00004651"/>
    </source>
</evidence>
<feature type="domain" description="ABC transmembrane type-1" evidence="8">
    <location>
        <begin position="71"/>
        <end position="286"/>
    </location>
</feature>
<dbReference type="AlphaFoldDB" id="A0A7X0SJ13"/>
<evidence type="ECO:0000256" key="2">
    <source>
        <dbReference type="ARBA" id="ARBA00022448"/>
    </source>
</evidence>
<keyword evidence="3" id="KW-1003">Cell membrane</keyword>
<comment type="subcellular location">
    <subcellularLocation>
        <location evidence="1 7">Cell membrane</location>
        <topology evidence="1 7">Multi-pass membrane protein</topology>
    </subcellularLocation>
</comment>
<dbReference type="InterPro" id="IPR035906">
    <property type="entry name" value="MetI-like_sf"/>
</dbReference>
<feature type="transmembrane region" description="Helical" evidence="7">
    <location>
        <begin position="265"/>
        <end position="290"/>
    </location>
</feature>
<comment type="similarity">
    <text evidence="7">Belongs to the binding-protein-dependent transport system permease family.</text>
</comment>
<name>A0A7X0SJ13_9BACL</name>
<feature type="transmembrane region" description="Helical" evidence="7">
    <location>
        <begin position="12"/>
        <end position="29"/>
    </location>
</feature>
<evidence type="ECO:0000256" key="6">
    <source>
        <dbReference type="ARBA" id="ARBA00023136"/>
    </source>
</evidence>
<dbReference type="EMBL" id="JACJVO010000009">
    <property type="protein sequence ID" value="MBB6730857.1"/>
    <property type="molecule type" value="Genomic_DNA"/>
</dbReference>
<accession>A0A7X0SJ13</accession>
<evidence type="ECO:0000313" key="9">
    <source>
        <dbReference type="EMBL" id="MBB6730857.1"/>
    </source>
</evidence>
<dbReference type="CDD" id="cd06261">
    <property type="entry name" value="TM_PBP2"/>
    <property type="match status" value="1"/>
</dbReference>
<dbReference type="PANTHER" id="PTHR43227:SF11">
    <property type="entry name" value="BLL4140 PROTEIN"/>
    <property type="match status" value="1"/>
</dbReference>
<keyword evidence="5 7" id="KW-1133">Transmembrane helix</keyword>
<dbReference type="InterPro" id="IPR000515">
    <property type="entry name" value="MetI-like"/>
</dbReference>
<feature type="transmembrane region" description="Helical" evidence="7">
    <location>
        <begin position="117"/>
        <end position="137"/>
    </location>
</feature>
<dbReference type="SUPFAM" id="SSF161098">
    <property type="entry name" value="MetI-like"/>
    <property type="match status" value="1"/>
</dbReference>
<protein>
    <submittedName>
        <fullName evidence="9">Sugar ABC transporter permease</fullName>
    </submittedName>
</protein>
<dbReference type="RefSeq" id="WP_185128513.1">
    <property type="nucleotide sequence ID" value="NZ_JACJVO010000009.1"/>
</dbReference>
<keyword evidence="2 7" id="KW-0813">Transport</keyword>
<evidence type="ECO:0000256" key="7">
    <source>
        <dbReference type="RuleBase" id="RU363032"/>
    </source>
</evidence>
<sequence>MKWREYTKNYELYLMMALPLAYYAIFKYWPMYGVQIAFKNFNMAQGIWGSPWAGLKYFDKFFSYYNFGAILGNTIWISLYAIAVGFFFPIVLALLLDEIRNLHFKKLIQNVTYVPHFLSGVVVVGMLINFTSIRGGLFNKIIELFGGHPVNFMIESQYFKTMYVFSDLWQNMGWSAIIYLAALTGISPELNEAAVVDGASRFKRILHVKIPGLLPTIMILLILRVGHLFNIGFERILLMQNDANLSASDVIQTYIYRTGILQGDFSYSTAVSVFNSLANFIILIAANYLARKTSDSSLW</sequence>
<dbReference type="Pfam" id="PF00528">
    <property type="entry name" value="BPD_transp_1"/>
    <property type="match status" value="1"/>
</dbReference>
<keyword evidence="4 7" id="KW-0812">Transmembrane</keyword>
<keyword evidence="6 7" id="KW-0472">Membrane</keyword>
<dbReference type="GO" id="GO:0055085">
    <property type="term" value="P:transmembrane transport"/>
    <property type="evidence" value="ECO:0007669"/>
    <property type="project" value="InterPro"/>
</dbReference>
<dbReference type="GO" id="GO:0005886">
    <property type="term" value="C:plasma membrane"/>
    <property type="evidence" value="ECO:0007669"/>
    <property type="project" value="UniProtKB-SubCell"/>
</dbReference>
<comment type="caution">
    <text evidence="9">The sequence shown here is derived from an EMBL/GenBank/DDBJ whole genome shotgun (WGS) entry which is preliminary data.</text>
</comment>
<evidence type="ECO:0000313" key="10">
    <source>
        <dbReference type="Proteomes" id="UP000564644"/>
    </source>
</evidence>
<dbReference type="PROSITE" id="PS50928">
    <property type="entry name" value="ABC_TM1"/>
    <property type="match status" value="1"/>
</dbReference>
<evidence type="ECO:0000256" key="3">
    <source>
        <dbReference type="ARBA" id="ARBA00022475"/>
    </source>
</evidence>
<dbReference type="Gene3D" id="1.10.3720.10">
    <property type="entry name" value="MetI-like"/>
    <property type="match status" value="1"/>
</dbReference>
<evidence type="ECO:0000256" key="5">
    <source>
        <dbReference type="ARBA" id="ARBA00022989"/>
    </source>
</evidence>
<dbReference type="Proteomes" id="UP000564644">
    <property type="component" value="Unassembled WGS sequence"/>
</dbReference>
<gene>
    <name evidence="9" type="ORF">H7C18_08075</name>
</gene>
<feature type="transmembrane region" description="Helical" evidence="7">
    <location>
        <begin position="212"/>
        <end position="233"/>
    </location>
</feature>
<proteinExistence type="inferred from homology"/>
<reference evidence="9 10" key="1">
    <citation type="submission" date="2020-08" db="EMBL/GenBank/DDBJ databases">
        <title>Cohnella phylogeny.</title>
        <authorList>
            <person name="Dunlap C."/>
        </authorList>
    </citation>
    <scope>NUCLEOTIDE SEQUENCE [LARGE SCALE GENOMIC DNA]</scope>
    <source>
        <strain evidence="9 10">CBP 2801</strain>
    </source>
</reference>